<evidence type="ECO:0000256" key="1">
    <source>
        <dbReference type="ARBA" id="ARBA00022729"/>
    </source>
</evidence>
<dbReference type="Pfam" id="PF00395">
    <property type="entry name" value="SLH"/>
    <property type="match status" value="3"/>
</dbReference>
<dbReference type="InterPro" id="IPR038081">
    <property type="entry name" value="CalX-like_sf"/>
</dbReference>
<dbReference type="PANTHER" id="PTHR46580">
    <property type="entry name" value="SENSOR KINASE-RELATED"/>
    <property type="match status" value="1"/>
</dbReference>
<dbReference type="Pfam" id="PF13517">
    <property type="entry name" value="FG-GAP_3"/>
    <property type="match status" value="6"/>
</dbReference>
<keyword evidence="4" id="KW-0325">Glycoprotein</keyword>
<dbReference type="Gene3D" id="2.30.30.100">
    <property type="match status" value="13"/>
</dbReference>
<evidence type="ECO:0000256" key="3">
    <source>
        <dbReference type="ARBA" id="ARBA00022837"/>
    </source>
</evidence>
<reference evidence="6 7" key="1">
    <citation type="submission" date="2021-03" db="EMBL/GenBank/DDBJ databases">
        <title>Genomic Encyclopedia of Type Strains, Phase IV (KMG-IV): sequencing the most valuable type-strain genomes for metagenomic binning, comparative biology and taxonomic classification.</title>
        <authorList>
            <person name="Goeker M."/>
        </authorList>
    </citation>
    <scope>NUCLEOTIDE SEQUENCE [LARGE SCALE GENOMIC DNA]</scope>
    <source>
        <strain evidence="6 7">DSM 26048</strain>
    </source>
</reference>
<name>A0ABS4IQS4_9BACL</name>
<dbReference type="Pfam" id="PF12733">
    <property type="entry name" value="Cadherin-like"/>
    <property type="match status" value="1"/>
</dbReference>
<keyword evidence="3" id="KW-0106">Calcium</keyword>
<dbReference type="RefSeq" id="WP_209970691.1">
    <property type="nucleotide sequence ID" value="NZ_JAGGLB010000003.1"/>
</dbReference>
<dbReference type="InterPro" id="IPR003644">
    <property type="entry name" value="Calx_beta"/>
</dbReference>
<evidence type="ECO:0000313" key="7">
    <source>
        <dbReference type="Proteomes" id="UP001519287"/>
    </source>
</evidence>
<accession>A0ABS4IQS4</accession>
<dbReference type="Proteomes" id="UP001519287">
    <property type="component" value="Unassembled WGS sequence"/>
</dbReference>
<dbReference type="InterPro" id="IPR001119">
    <property type="entry name" value="SLH_dom"/>
</dbReference>
<feature type="domain" description="SLH" evidence="5">
    <location>
        <begin position="1107"/>
        <end position="1162"/>
    </location>
</feature>
<evidence type="ECO:0000256" key="4">
    <source>
        <dbReference type="ARBA" id="ARBA00023180"/>
    </source>
</evidence>
<dbReference type="InterPro" id="IPR028994">
    <property type="entry name" value="Integrin_alpha_N"/>
</dbReference>
<dbReference type="SUPFAM" id="SSF141072">
    <property type="entry name" value="CalX-like"/>
    <property type="match status" value="1"/>
</dbReference>
<organism evidence="6 7">
    <name type="scientific">Paenibacillus eucommiae</name>
    <dbReference type="NCBI Taxonomy" id="1355755"/>
    <lineage>
        <taxon>Bacteria</taxon>
        <taxon>Bacillati</taxon>
        <taxon>Bacillota</taxon>
        <taxon>Bacilli</taxon>
        <taxon>Bacillales</taxon>
        <taxon>Paenibacillaceae</taxon>
        <taxon>Paenibacillus</taxon>
    </lineage>
</organism>
<keyword evidence="7" id="KW-1185">Reference proteome</keyword>
<dbReference type="Pfam" id="PF03160">
    <property type="entry name" value="Calx-beta"/>
    <property type="match status" value="1"/>
</dbReference>
<dbReference type="InterPro" id="IPR013519">
    <property type="entry name" value="Int_alpha_beta-p"/>
</dbReference>
<dbReference type="SUPFAM" id="SSF69318">
    <property type="entry name" value="Integrin alpha N-terminal domain"/>
    <property type="match status" value="3"/>
</dbReference>
<evidence type="ECO:0000256" key="2">
    <source>
        <dbReference type="ARBA" id="ARBA00022737"/>
    </source>
</evidence>
<dbReference type="SMART" id="SM00191">
    <property type="entry name" value="Int_alpha"/>
    <property type="match status" value="7"/>
</dbReference>
<feature type="domain" description="SLH" evidence="5">
    <location>
        <begin position="979"/>
        <end position="1041"/>
    </location>
</feature>
<dbReference type="Gene3D" id="2.60.40.2030">
    <property type="match status" value="1"/>
</dbReference>
<dbReference type="PROSITE" id="PS51272">
    <property type="entry name" value="SLH"/>
    <property type="match status" value="3"/>
</dbReference>
<comment type="caution">
    <text evidence="6">The sequence shown here is derived from an EMBL/GenBank/DDBJ whole genome shotgun (WGS) entry which is preliminary data.</text>
</comment>
<dbReference type="InterPro" id="IPR025883">
    <property type="entry name" value="Cadherin-like_domain"/>
</dbReference>
<dbReference type="EMBL" id="JAGGLB010000003">
    <property type="protein sequence ID" value="MBP1989917.1"/>
    <property type="molecule type" value="Genomic_DNA"/>
</dbReference>
<evidence type="ECO:0000313" key="6">
    <source>
        <dbReference type="EMBL" id="MBP1989917.1"/>
    </source>
</evidence>
<keyword evidence="2" id="KW-0677">Repeat</keyword>
<gene>
    <name evidence="6" type="ORF">J2Z66_001515</name>
</gene>
<dbReference type="Pfam" id="PF01839">
    <property type="entry name" value="FG-GAP"/>
    <property type="match status" value="2"/>
</dbReference>
<protein>
    <submittedName>
        <fullName evidence="6">6-phosphogluconolactonase (Cycloisomerase 2 family)</fullName>
    </submittedName>
</protein>
<evidence type="ECO:0000259" key="5">
    <source>
        <dbReference type="PROSITE" id="PS51272"/>
    </source>
</evidence>
<feature type="domain" description="SLH" evidence="5">
    <location>
        <begin position="1042"/>
        <end position="1105"/>
    </location>
</feature>
<proteinExistence type="predicted"/>
<dbReference type="InterPro" id="IPR013517">
    <property type="entry name" value="FG-GAP"/>
</dbReference>
<dbReference type="SMART" id="SM00237">
    <property type="entry name" value="Calx_beta"/>
    <property type="match status" value="1"/>
</dbReference>
<keyword evidence="1" id="KW-0732">Signal</keyword>
<sequence length="1162" mass="120510">MYKKNGKSMPLKLLIGSISLMLLLVPMQAYGMPLFESAANYEVGSKPHSAVVGDFNKDGKPDMIVANYDSNTISVLLNDGNGDFLPETTIAVGTNPESAAIGDYNKDGNLDLAVVNNGSSDISILLGNGNGAFQAAVNYPSGTNPTYAAAGDLNGDGVLDLAVANYNSNNVSILLGNADGTGTFQAAVYYDFGVGSNPISVNLNDFNKDGELDLVVTNESSNNVSILLGSGDSSGSFGTPVQYNVGARPQSTVIGDFNGDGNADLVVVNNGSDDISLMLGTGDVSGTFLPPVQYDVGSYPSSAAVGDYNNDGKLDLVVANSGSFNVSVLLGDGAGRLQTSASYAVDGFLYAVAAADFDADGKLDVAVANYLPDDLSNKLTILRGNGDGKLKTAANYDVGMDPYSVIVNDFNGDGNLDAAVANNGSNNVSILLNDGAGAFQSAVHYGTGTKPYSVAVGDFNADGKADLAVANSASQDVSILLGNGDGTFQAAVQYGAAVRPVSVAVGDFNKDGKLDLTVANATSNNVSVLLGNGDGTFKAAVNFDTGSTPTAVAVGDLNADGNPDLTVTNTNSNNISVLLGKGDGTFQSAVHYGVGSSPRSLAVSDLNKDGKLDVVAANYNSGDVSILLGSGDGTLAPAVTYSLELNSDPYSVAIGDFNGDEKPDIAVANSFSNHVAILQGNGDGTVQAAVHYDTGNFPRSIAVGDFNKDGKSDVVAANTFSDHITLFNSIPPKWKLNLQSTAVSVNENSGSGEVTLVVTRDGSSTGVTSVVYTTSDGSAIAGVDYTAVTGTLVFQNNETSKSLTVPIINNYSYNGNRTFKVNLSDASPISEAMLGSLRSADVTILDDEAPPYTAPPKKLSNNAALSSLSIQADSKAVLTPAFKPEVMQYTAVTDLEDVSIQLAADDAASIVTIGGETVKGSKSFRLKEGSNVISISVKAEDGTVKNYSITIVRNAKEVKPPEETTGVKPTDPNVGNPLESGCPFKDISGHWGKAIICEAAEAGIVNGVSEHAFNPDGLVTRAQFALMLFRTLSLPGNAENASISFKDGNTIPAWSKAAIQYAVDQGIVNGYPDGTFRPNATISRTEMSAMLARAMKWKADSKEATSFADDKEIPVWGKPFVLEAFNHNILTGREGNRFEPNAQITRAESAVALTRLWKILHP</sequence>